<sequence>MNEDKADTRQKLLLAALNLFAEQGIDGVSMRTINSMAGAKNASAVHYHFGSRVGILEAILQYFLERLRPLKDDALQWYLSQPEPQLRDLLRTTLSPLLTIYYQDPQGKDLIRLLARIHLDGQPEARRLVNQYMGEMLQQLDAMLTDLLPDIPKDVLRRRILVSLLTVIHCLSEMEWLSETPLGDLQNVSPVGMFSGFLDFLAGGITAPVSRTEDDFKCTL</sequence>
<keyword evidence="3" id="KW-0804">Transcription</keyword>
<dbReference type="InterPro" id="IPR041586">
    <property type="entry name" value="PsrA_TetR_C"/>
</dbReference>
<dbReference type="OrthoDB" id="2356263at2"/>
<dbReference type="EMBL" id="QDDL01000003">
    <property type="protein sequence ID" value="PVZ69605.1"/>
    <property type="molecule type" value="Genomic_DNA"/>
</dbReference>
<feature type="domain" description="HTH tetR-type" evidence="5">
    <location>
        <begin position="6"/>
        <end position="67"/>
    </location>
</feature>
<dbReference type="InterPro" id="IPR001647">
    <property type="entry name" value="HTH_TetR"/>
</dbReference>
<dbReference type="Pfam" id="PF00440">
    <property type="entry name" value="TetR_N"/>
    <property type="match status" value="1"/>
</dbReference>
<dbReference type="GO" id="GO:0000976">
    <property type="term" value="F:transcription cis-regulatory region binding"/>
    <property type="evidence" value="ECO:0007669"/>
    <property type="project" value="TreeGrafter"/>
</dbReference>
<evidence type="ECO:0000259" key="5">
    <source>
        <dbReference type="PROSITE" id="PS50977"/>
    </source>
</evidence>
<dbReference type="Proteomes" id="UP000244906">
    <property type="component" value="Unassembled WGS sequence"/>
</dbReference>
<evidence type="ECO:0000256" key="3">
    <source>
        <dbReference type="ARBA" id="ARBA00023163"/>
    </source>
</evidence>
<dbReference type="PANTHER" id="PTHR30055">
    <property type="entry name" value="HTH-TYPE TRANSCRIPTIONAL REGULATOR RUTR"/>
    <property type="match status" value="1"/>
</dbReference>
<organism evidence="6 7">
    <name type="scientific">Pelagibaculum spongiae</name>
    <dbReference type="NCBI Taxonomy" id="2080658"/>
    <lineage>
        <taxon>Bacteria</taxon>
        <taxon>Pseudomonadati</taxon>
        <taxon>Pseudomonadota</taxon>
        <taxon>Gammaproteobacteria</taxon>
        <taxon>Oceanospirillales</taxon>
        <taxon>Pelagibaculum</taxon>
    </lineage>
</organism>
<dbReference type="InterPro" id="IPR009057">
    <property type="entry name" value="Homeodomain-like_sf"/>
</dbReference>
<dbReference type="Gene3D" id="1.10.357.10">
    <property type="entry name" value="Tetracycline Repressor, domain 2"/>
    <property type="match status" value="1"/>
</dbReference>
<keyword evidence="1" id="KW-0805">Transcription regulation</keyword>
<evidence type="ECO:0000256" key="2">
    <source>
        <dbReference type="ARBA" id="ARBA00023125"/>
    </source>
</evidence>
<comment type="caution">
    <text evidence="4">Lacks conserved residue(s) required for the propagation of feature annotation.</text>
</comment>
<dbReference type="SUPFAM" id="SSF46689">
    <property type="entry name" value="Homeodomain-like"/>
    <property type="match status" value="1"/>
</dbReference>
<dbReference type="Pfam" id="PF17939">
    <property type="entry name" value="TetR_C_30"/>
    <property type="match status" value="1"/>
</dbReference>
<gene>
    <name evidence="6" type="ORF">DC094_09870</name>
</gene>
<dbReference type="GO" id="GO:0003700">
    <property type="term" value="F:DNA-binding transcription factor activity"/>
    <property type="evidence" value="ECO:0007669"/>
    <property type="project" value="TreeGrafter"/>
</dbReference>
<dbReference type="InterPro" id="IPR050109">
    <property type="entry name" value="HTH-type_TetR-like_transc_reg"/>
</dbReference>
<reference evidence="6 7" key="1">
    <citation type="submission" date="2018-04" db="EMBL/GenBank/DDBJ databases">
        <title>Thalassorhabdus spongiae gen. nov., sp. nov., isolated from a marine sponge in South-West Iceland.</title>
        <authorList>
            <person name="Knobloch S."/>
            <person name="Daussin A."/>
            <person name="Johannsson R."/>
            <person name="Marteinsson V.T."/>
        </authorList>
    </citation>
    <scope>NUCLEOTIDE SEQUENCE [LARGE SCALE GENOMIC DNA]</scope>
    <source>
        <strain evidence="6 7">Hp12</strain>
    </source>
</reference>
<comment type="caution">
    <text evidence="6">The sequence shown here is derived from an EMBL/GenBank/DDBJ whole genome shotgun (WGS) entry which is preliminary data.</text>
</comment>
<dbReference type="RefSeq" id="WP_116686940.1">
    <property type="nucleotide sequence ID" value="NZ_CAWNYD010000003.1"/>
</dbReference>
<evidence type="ECO:0000256" key="1">
    <source>
        <dbReference type="ARBA" id="ARBA00023015"/>
    </source>
</evidence>
<evidence type="ECO:0000256" key="4">
    <source>
        <dbReference type="PROSITE-ProRule" id="PRU00335"/>
    </source>
</evidence>
<dbReference type="AlphaFoldDB" id="A0A2V1GY89"/>
<protein>
    <recommendedName>
        <fullName evidence="5">HTH tetR-type domain-containing protein</fullName>
    </recommendedName>
</protein>
<dbReference type="SUPFAM" id="SSF48498">
    <property type="entry name" value="Tetracyclin repressor-like, C-terminal domain"/>
    <property type="match status" value="1"/>
</dbReference>
<dbReference type="InterPro" id="IPR036271">
    <property type="entry name" value="Tet_transcr_reg_TetR-rel_C_sf"/>
</dbReference>
<accession>A0A2V1GY89</accession>
<keyword evidence="2 4" id="KW-0238">DNA-binding</keyword>
<evidence type="ECO:0000313" key="6">
    <source>
        <dbReference type="EMBL" id="PVZ69605.1"/>
    </source>
</evidence>
<keyword evidence="7" id="KW-1185">Reference proteome</keyword>
<dbReference type="PROSITE" id="PS50977">
    <property type="entry name" value="HTH_TETR_2"/>
    <property type="match status" value="1"/>
</dbReference>
<proteinExistence type="predicted"/>
<dbReference type="PANTHER" id="PTHR30055:SF234">
    <property type="entry name" value="HTH-TYPE TRANSCRIPTIONAL REGULATOR BETI"/>
    <property type="match status" value="1"/>
</dbReference>
<name>A0A2V1GY89_9GAMM</name>
<evidence type="ECO:0000313" key="7">
    <source>
        <dbReference type="Proteomes" id="UP000244906"/>
    </source>
</evidence>